<evidence type="ECO:0000256" key="1">
    <source>
        <dbReference type="SAM" id="MobiDB-lite"/>
    </source>
</evidence>
<feature type="region of interest" description="Disordered" evidence="1">
    <location>
        <begin position="150"/>
        <end position="202"/>
    </location>
</feature>
<dbReference type="EMBL" id="JAMXFA010000059">
    <property type="protein sequence ID" value="MCT7981265.1"/>
    <property type="molecule type" value="Genomic_DNA"/>
</dbReference>
<feature type="compositionally biased region" description="Low complexity" evidence="1">
    <location>
        <begin position="179"/>
        <end position="189"/>
    </location>
</feature>
<evidence type="ECO:0000313" key="2">
    <source>
        <dbReference type="EMBL" id="MCT7981265.1"/>
    </source>
</evidence>
<protein>
    <submittedName>
        <fullName evidence="2">Uncharacterized protein</fullName>
    </submittedName>
</protein>
<sequence>MTTAVRPGDLKMIADLIEERLHAELPENLPLGIRCAYKQGNLIVLAEHTPEVKLDLPPTFKAIQQAILALVGYVPGQLRLYLRVKGHKNPYAYHAFKTPQPLGAVMDPEGGQPVLLLDRPPHSAPNRRETAPAISEEARQALDLAAAAFPLNPFDTPPPEEAFEEQLELEPEPQRQRQRPAPRSPQRQRPQQRQRKSPNQPSSWLLPFSACASIALVLGSATFYALSRPCSIGTCQQIVTANELTQDSAKLLQAAEYQEQIQAAKAQLTSASQLLTGIPLWSQDYGTAQRLLRRNRNLTAGLDEMVKALDTALSAVAQGKNPPHPVQVWEGVASNWQQAIAFLESVPPDSPVYPLAVEKLPTYRANLTQIQGQIEAEKTGREQMQAILSVAKVAQARSGVAQSVESWETIYASWEQVIKQLEALPRGTMAHQEASQLLPSYRSQLELSRDRKTKEKIATEAYESAILAADRAENATRNNQWSQAVDQWNQAVASAEQVPTGTYYYPKAAASLQEFKAQREVAQEEFKKANLIAKTRADLNNTCQGNPKVCEYTLTDNVISVWLSADYIRKIQQTATVATSNRDPKVRQGLDLHVNTLRTALESIADNAQLPLELYDPYGAFIGRHTPN</sequence>
<evidence type="ECO:0000313" key="3">
    <source>
        <dbReference type="Proteomes" id="UP001525961"/>
    </source>
</evidence>
<reference evidence="2 3" key="1">
    <citation type="journal article" date="2022" name="Front. Microbiol.">
        <title>High genomic differentiation and limited gene flow indicate recent cryptic speciation within the genus Laspinema (cyanobacteria).</title>
        <authorList>
            <person name="Stanojkovic A."/>
            <person name="Skoupy S."/>
            <person name="Skaloud P."/>
            <person name="Dvorak P."/>
        </authorList>
    </citation>
    <scope>NUCLEOTIDE SEQUENCE [LARGE SCALE GENOMIC DNA]</scope>
    <source>
        <strain evidence="2 3">D3b</strain>
    </source>
</reference>
<feature type="compositionally biased region" description="Acidic residues" evidence="1">
    <location>
        <begin position="161"/>
        <end position="171"/>
    </location>
</feature>
<accession>A0ABT2NEY6</accession>
<keyword evidence="3" id="KW-1185">Reference proteome</keyword>
<organism evidence="2 3">
    <name type="scientific">Laspinema olomoucense D3b</name>
    <dbReference type="NCBI Taxonomy" id="2953688"/>
    <lineage>
        <taxon>Bacteria</taxon>
        <taxon>Bacillati</taxon>
        <taxon>Cyanobacteriota</taxon>
        <taxon>Cyanophyceae</taxon>
        <taxon>Oscillatoriophycideae</taxon>
        <taxon>Oscillatoriales</taxon>
        <taxon>Laspinemataceae</taxon>
        <taxon>Laspinema</taxon>
        <taxon>Laspinema olomoucense</taxon>
    </lineage>
</organism>
<dbReference type="Proteomes" id="UP001525961">
    <property type="component" value="Unassembled WGS sequence"/>
</dbReference>
<name>A0ABT2NEY6_9CYAN</name>
<dbReference type="RefSeq" id="WP_261237458.1">
    <property type="nucleotide sequence ID" value="NZ_JAMXFA010000059.1"/>
</dbReference>
<feature type="region of interest" description="Disordered" evidence="1">
    <location>
        <begin position="109"/>
        <end position="133"/>
    </location>
</feature>
<comment type="caution">
    <text evidence="2">The sequence shown here is derived from an EMBL/GenBank/DDBJ whole genome shotgun (WGS) entry which is preliminary data.</text>
</comment>
<gene>
    <name evidence="2" type="ORF">NG792_26425</name>
</gene>
<proteinExistence type="predicted"/>